<dbReference type="EMBL" id="CP067977">
    <property type="protein sequence ID" value="QQQ18914.1"/>
    <property type="molecule type" value="Genomic_DNA"/>
</dbReference>
<evidence type="ECO:0000313" key="2">
    <source>
        <dbReference type="EMBL" id="QQQ18914.1"/>
    </source>
</evidence>
<accession>A0ABX7BS40</accession>
<protein>
    <submittedName>
        <fullName evidence="2">Beta-lactamase family protein</fullName>
    </submittedName>
</protein>
<gene>
    <name evidence="2" type="ORF">JIP62_01890</name>
</gene>
<sequence length="416" mass="45257">MTEAGGLAFATSPQAVGFDPQRLSRLDDYMSGMVEAGQVAGTSTLLMRHGQVVAFQTHGKARIGDAEPLGRDAIFRIYSMTKPVTGVALMILFEQGHWTLDDPITRFLPELSDLKVFTGMDDQGEMVVEDAVHPPTMRELMSHTAGFGYGLFDFHPVERAYRAAGVLRADSLDNLVQRVARMPLMFQPGREWFYSVATDLQGLIVERISGQSFGAFLSERIFEPLGMVDTGFHTRPDNQHRLTAIYRGDGTGGLKEATTAFDMPINDFTQPPRMEGGGGGLVSTATDYARFCQMILNRGELSGTRILAAASVDLMATNMIPDAVLATANPLRLLPFNPAFGFGLDFAVMLNPAAIGAVEGRGTLSWGGGGGTWFWIDPENDLVFVGLIQRLADPVSDAFRKEARALVYAALTHPEK</sequence>
<organism evidence="2 3">
    <name type="scientific">Brevundimonas vitisensis</name>
    <dbReference type="NCBI Taxonomy" id="2800818"/>
    <lineage>
        <taxon>Bacteria</taxon>
        <taxon>Pseudomonadati</taxon>
        <taxon>Pseudomonadota</taxon>
        <taxon>Alphaproteobacteria</taxon>
        <taxon>Caulobacterales</taxon>
        <taxon>Caulobacteraceae</taxon>
        <taxon>Brevundimonas</taxon>
    </lineage>
</organism>
<feature type="domain" description="Beta-lactamase-related" evidence="1">
    <location>
        <begin position="26"/>
        <end position="408"/>
    </location>
</feature>
<dbReference type="InterPro" id="IPR001466">
    <property type="entry name" value="Beta-lactam-related"/>
</dbReference>
<dbReference type="SUPFAM" id="SSF56601">
    <property type="entry name" value="beta-lactamase/transpeptidase-like"/>
    <property type="match status" value="1"/>
</dbReference>
<dbReference type="PANTHER" id="PTHR43283:SF3">
    <property type="entry name" value="BETA-LACTAMASE FAMILY PROTEIN (AFU_ORTHOLOGUE AFUA_5G07500)"/>
    <property type="match status" value="1"/>
</dbReference>
<dbReference type="InterPro" id="IPR012338">
    <property type="entry name" value="Beta-lactam/transpept-like"/>
</dbReference>
<reference evidence="2 3" key="1">
    <citation type="submission" date="2021-01" db="EMBL/GenBank/DDBJ databases">
        <title>Brevundimonas vitis sp. nov., an bacterium isolated from grape (Vitis vinifera).</title>
        <authorList>
            <person name="Jiang L."/>
            <person name="Lee J."/>
        </authorList>
    </citation>
    <scope>NUCLEOTIDE SEQUENCE [LARGE SCALE GENOMIC DNA]</scope>
    <source>
        <strain evidence="2 3">GRTSA-9</strain>
    </source>
</reference>
<evidence type="ECO:0000313" key="3">
    <source>
        <dbReference type="Proteomes" id="UP000595448"/>
    </source>
</evidence>
<dbReference type="Pfam" id="PF00144">
    <property type="entry name" value="Beta-lactamase"/>
    <property type="match status" value="1"/>
</dbReference>
<proteinExistence type="predicted"/>
<name>A0ABX7BS40_9CAUL</name>
<keyword evidence="3" id="KW-1185">Reference proteome</keyword>
<dbReference type="RefSeq" id="WP_201103268.1">
    <property type="nucleotide sequence ID" value="NZ_CP067977.1"/>
</dbReference>
<dbReference type="PANTHER" id="PTHR43283">
    <property type="entry name" value="BETA-LACTAMASE-RELATED"/>
    <property type="match status" value="1"/>
</dbReference>
<dbReference type="Proteomes" id="UP000595448">
    <property type="component" value="Chromosome"/>
</dbReference>
<evidence type="ECO:0000259" key="1">
    <source>
        <dbReference type="Pfam" id="PF00144"/>
    </source>
</evidence>
<dbReference type="Gene3D" id="3.40.710.10">
    <property type="entry name" value="DD-peptidase/beta-lactamase superfamily"/>
    <property type="match status" value="1"/>
</dbReference>
<dbReference type="InterPro" id="IPR050789">
    <property type="entry name" value="Diverse_Enzym_Activities"/>
</dbReference>